<comment type="subcellular location">
    <subcellularLocation>
        <location evidence="1">Membrane</location>
        <topology evidence="1">Multi-pass membrane protein</topology>
    </subcellularLocation>
</comment>
<keyword evidence="3 5" id="KW-1133">Transmembrane helix</keyword>
<feature type="transmembrane region" description="Helical" evidence="5">
    <location>
        <begin position="357"/>
        <end position="377"/>
    </location>
</feature>
<dbReference type="InterPro" id="IPR011547">
    <property type="entry name" value="SLC26A/SulP_dom"/>
</dbReference>
<feature type="transmembrane region" description="Helical" evidence="5">
    <location>
        <begin position="30"/>
        <end position="51"/>
    </location>
</feature>
<dbReference type="PROSITE" id="PS50801">
    <property type="entry name" value="STAS"/>
    <property type="match status" value="1"/>
</dbReference>
<evidence type="ECO:0000256" key="1">
    <source>
        <dbReference type="ARBA" id="ARBA00004141"/>
    </source>
</evidence>
<protein>
    <submittedName>
        <fullName evidence="7">Sulfate transporter</fullName>
    </submittedName>
</protein>
<feature type="transmembrane region" description="Helical" evidence="5">
    <location>
        <begin position="331"/>
        <end position="351"/>
    </location>
</feature>
<evidence type="ECO:0000256" key="3">
    <source>
        <dbReference type="ARBA" id="ARBA00022989"/>
    </source>
</evidence>
<dbReference type="NCBIfam" id="TIGR00815">
    <property type="entry name" value="sulP"/>
    <property type="match status" value="1"/>
</dbReference>
<gene>
    <name evidence="7" type="ORF">LMG21510_03690</name>
</gene>
<evidence type="ECO:0000259" key="6">
    <source>
        <dbReference type="PROSITE" id="PS50801"/>
    </source>
</evidence>
<evidence type="ECO:0000313" key="8">
    <source>
        <dbReference type="Proteomes" id="UP000721236"/>
    </source>
</evidence>
<dbReference type="InterPro" id="IPR001902">
    <property type="entry name" value="SLC26A/SulP_fam"/>
</dbReference>
<dbReference type="Gene3D" id="3.30.750.24">
    <property type="entry name" value="STAS domain"/>
    <property type="match status" value="1"/>
</dbReference>
<keyword evidence="2 5" id="KW-0812">Transmembrane</keyword>
<feature type="transmembrane region" description="Helical" evidence="5">
    <location>
        <begin position="183"/>
        <end position="201"/>
    </location>
</feature>
<keyword evidence="4 5" id="KW-0472">Membrane</keyword>
<feature type="transmembrane region" description="Helical" evidence="5">
    <location>
        <begin position="213"/>
        <end position="238"/>
    </location>
</feature>
<dbReference type="CDD" id="cd07042">
    <property type="entry name" value="STAS_SulP_like_sulfate_transporter"/>
    <property type="match status" value="1"/>
</dbReference>
<dbReference type="InterPro" id="IPR036513">
    <property type="entry name" value="STAS_dom_sf"/>
</dbReference>
<dbReference type="Pfam" id="PF00916">
    <property type="entry name" value="Sulfate_transp"/>
    <property type="match status" value="1"/>
</dbReference>
<comment type="caution">
    <text evidence="7">The sequence shown here is derived from an EMBL/GenBank/DDBJ whole genome shotgun (WGS) entry which is preliminary data.</text>
</comment>
<feature type="transmembrane region" description="Helical" evidence="5">
    <location>
        <begin position="389"/>
        <end position="415"/>
    </location>
</feature>
<dbReference type="Proteomes" id="UP000721236">
    <property type="component" value="Unassembled WGS sequence"/>
</dbReference>
<feature type="transmembrane region" description="Helical" evidence="5">
    <location>
        <begin position="258"/>
        <end position="277"/>
    </location>
</feature>
<feature type="domain" description="STAS" evidence="6">
    <location>
        <begin position="443"/>
        <end position="556"/>
    </location>
</feature>
<feature type="transmembrane region" description="Helical" evidence="5">
    <location>
        <begin position="105"/>
        <end position="123"/>
    </location>
</feature>
<dbReference type="Pfam" id="PF01740">
    <property type="entry name" value="STAS"/>
    <property type="match status" value="1"/>
</dbReference>
<accession>A0ABN7Z024</accession>
<dbReference type="PANTHER" id="PTHR11814">
    <property type="entry name" value="SULFATE TRANSPORTER"/>
    <property type="match status" value="1"/>
</dbReference>
<evidence type="ECO:0000313" key="7">
    <source>
        <dbReference type="EMBL" id="CAG9179117.1"/>
    </source>
</evidence>
<organism evidence="7 8">
    <name type="scientific">Cupriavidus respiraculi</name>
    <dbReference type="NCBI Taxonomy" id="195930"/>
    <lineage>
        <taxon>Bacteria</taxon>
        <taxon>Pseudomonadati</taxon>
        <taxon>Pseudomonadota</taxon>
        <taxon>Betaproteobacteria</taxon>
        <taxon>Burkholderiales</taxon>
        <taxon>Burkholderiaceae</taxon>
        <taxon>Cupriavidus</taxon>
    </lineage>
</organism>
<dbReference type="RefSeq" id="WP_224043286.1">
    <property type="nucleotide sequence ID" value="NZ_CAJZAH010000004.1"/>
</dbReference>
<dbReference type="InterPro" id="IPR018045">
    <property type="entry name" value="S04_transporter_CS"/>
</dbReference>
<proteinExistence type="predicted"/>
<evidence type="ECO:0000256" key="2">
    <source>
        <dbReference type="ARBA" id="ARBA00022692"/>
    </source>
</evidence>
<dbReference type="EMBL" id="CAJZAH010000004">
    <property type="protein sequence ID" value="CAG9179117.1"/>
    <property type="molecule type" value="Genomic_DNA"/>
</dbReference>
<dbReference type="PROSITE" id="PS01130">
    <property type="entry name" value="SLC26A"/>
    <property type="match status" value="1"/>
</dbReference>
<feature type="transmembrane region" description="Helical" evidence="5">
    <location>
        <begin position="130"/>
        <end position="153"/>
    </location>
</feature>
<evidence type="ECO:0000256" key="5">
    <source>
        <dbReference type="SAM" id="Phobius"/>
    </source>
</evidence>
<feature type="transmembrane region" description="Helical" evidence="5">
    <location>
        <begin position="57"/>
        <end position="72"/>
    </location>
</feature>
<evidence type="ECO:0000256" key="4">
    <source>
        <dbReference type="ARBA" id="ARBA00023136"/>
    </source>
</evidence>
<dbReference type="InterPro" id="IPR002645">
    <property type="entry name" value="STAS_dom"/>
</dbReference>
<keyword evidence="8" id="KW-1185">Reference proteome</keyword>
<name>A0ABN7Z024_9BURK</name>
<reference evidence="7 8" key="1">
    <citation type="submission" date="2021-08" db="EMBL/GenBank/DDBJ databases">
        <authorList>
            <person name="Peeters C."/>
        </authorList>
    </citation>
    <scope>NUCLEOTIDE SEQUENCE [LARGE SCALE GENOMIC DNA]</scope>
    <source>
        <strain evidence="7 8">LMG 21510</strain>
    </source>
</reference>
<sequence length="567" mass="59205">MNAVGARIAAMAPGLGELARYRWSDFRGDGMAGLSVAAVTIPVGMAYAQLAGFSPEVGLYSAILPLLVYALLGSSPQMIVGPDAATSALVAATLLPLATPGSEEYRAQAMSLTLLAGLFGMIAGRLRFGFLADFLSLPILAGLMNGVAINIVVSQLGKVTGLALQGRDLIGQLQSFAGQLSSIHLPTLAISAATLGTYFALKRLWPRGPAVLLALLGVALATRLLGLHRLGIATVGALPAGLPEWVGPSLPHETLGTLIPGAVGIALVSFSKSMLAARTFATRNGYAVDGNQEFFAGGAATFASALSQGFAVAGSTSRTALSDAANGRTRMVSIVAAATILLVLLFFTDALAGVPSAALSAILIGVAVGLIDPIGFMDVRRYSKGEYGIALVTLLGVVLLGVMPGILLAVAVALIRFLKQMARPTELLFGMVPGHDEFFELAHYPDARPVPGLLIYRFESPLTFFNAGYFKTRVIALAAQHQAQWVVIDAISIAQFDYTGAMMVRELQQALAARGVQLVIAGRTAQLLAWLGRRKIDPATTGIVFHRSRQEALQAYRARGAQAVDGA</sequence>
<dbReference type="SUPFAM" id="SSF52091">
    <property type="entry name" value="SpoIIaa-like"/>
    <property type="match status" value="1"/>
</dbReference>